<sequence length="99" mass="11457">MSTPTALSSTIFPYLRPVLSHYAGGDRILNNDNNISSEFSLESEKYFRFYLTQNIFETNTSGVHKIEAELYFPGNHRRSHSLRFGFHGLWSRYSGKLCM</sequence>
<accession>A0A6A4K6J0</accession>
<organism evidence="1">
    <name type="scientific">Rhododendron williamsianum</name>
    <dbReference type="NCBI Taxonomy" id="262921"/>
    <lineage>
        <taxon>Eukaryota</taxon>
        <taxon>Viridiplantae</taxon>
        <taxon>Streptophyta</taxon>
        <taxon>Embryophyta</taxon>
        <taxon>Tracheophyta</taxon>
        <taxon>Spermatophyta</taxon>
        <taxon>Magnoliopsida</taxon>
        <taxon>eudicotyledons</taxon>
        <taxon>Gunneridae</taxon>
        <taxon>Pentapetalae</taxon>
        <taxon>asterids</taxon>
        <taxon>Ericales</taxon>
        <taxon>Ericaceae</taxon>
        <taxon>Ericoideae</taxon>
        <taxon>Rhodoreae</taxon>
        <taxon>Rhododendron</taxon>
    </lineage>
</organism>
<feature type="non-terminal residue" evidence="1">
    <location>
        <position position="1"/>
    </location>
</feature>
<protein>
    <submittedName>
        <fullName evidence="1">Uncharacterized protein</fullName>
    </submittedName>
</protein>
<gene>
    <name evidence="1" type="ORF">C3L33_23479</name>
</gene>
<evidence type="ECO:0000313" key="1">
    <source>
        <dbReference type="EMBL" id="KAE9444623.1"/>
    </source>
</evidence>
<feature type="non-terminal residue" evidence="1">
    <location>
        <position position="99"/>
    </location>
</feature>
<dbReference type="AlphaFoldDB" id="A0A6A4K6J0"/>
<proteinExistence type="predicted"/>
<reference evidence="1" key="1">
    <citation type="journal article" date="2019" name="Genome Biol. Evol.">
        <title>The Rhododendron genome and chromosomal organization provide insight into shared whole-genome duplications across the heath family (Ericaceae).</title>
        <authorList>
            <person name="Soza V.L."/>
            <person name="Lindsley D."/>
            <person name="Waalkes A."/>
            <person name="Ramage E."/>
            <person name="Patwardhan R.P."/>
            <person name="Burton J.N."/>
            <person name="Adey A."/>
            <person name="Kumar A."/>
            <person name="Qiu R."/>
            <person name="Shendure J."/>
            <person name="Hall B."/>
        </authorList>
    </citation>
    <scope>NUCLEOTIDE SEQUENCE</scope>
    <source>
        <strain evidence="1">RSF 1966-606</strain>
    </source>
</reference>
<name>A0A6A4K6J0_9ERIC</name>
<comment type="caution">
    <text evidence="1">The sequence shown here is derived from an EMBL/GenBank/DDBJ whole genome shotgun (WGS) entry which is preliminary data.</text>
</comment>
<dbReference type="EMBL" id="QEFC01007807">
    <property type="protein sequence ID" value="KAE9444623.1"/>
    <property type="molecule type" value="Genomic_DNA"/>
</dbReference>